<protein>
    <submittedName>
        <fullName evidence="2">Uncharacterized protein</fullName>
    </submittedName>
</protein>
<evidence type="ECO:0000313" key="3">
    <source>
        <dbReference type="Proteomes" id="UP000002640"/>
    </source>
</evidence>
<reference evidence="2 3" key="1">
    <citation type="journal article" date="2006" name="Science">
        <title>Phytophthora genome sequences uncover evolutionary origins and mechanisms of pathogenesis.</title>
        <authorList>
            <person name="Tyler B.M."/>
            <person name="Tripathy S."/>
            <person name="Zhang X."/>
            <person name="Dehal P."/>
            <person name="Jiang R.H."/>
            <person name="Aerts A."/>
            <person name="Arredondo F.D."/>
            <person name="Baxter L."/>
            <person name="Bensasson D."/>
            <person name="Beynon J.L."/>
            <person name="Chapman J."/>
            <person name="Damasceno C.M."/>
            <person name="Dorrance A.E."/>
            <person name="Dou D."/>
            <person name="Dickerman A.W."/>
            <person name="Dubchak I.L."/>
            <person name="Garbelotto M."/>
            <person name="Gijzen M."/>
            <person name="Gordon S.G."/>
            <person name="Govers F."/>
            <person name="Grunwald N.J."/>
            <person name="Huang W."/>
            <person name="Ivors K.L."/>
            <person name="Jones R.W."/>
            <person name="Kamoun S."/>
            <person name="Krampis K."/>
            <person name="Lamour K.H."/>
            <person name="Lee M.K."/>
            <person name="McDonald W.H."/>
            <person name="Medina M."/>
            <person name="Meijer H.J."/>
            <person name="Nordberg E.K."/>
            <person name="Maclean D.J."/>
            <person name="Ospina-Giraldo M.D."/>
            <person name="Morris P.F."/>
            <person name="Phuntumart V."/>
            <person name="Putnam N.H."/>
            <person name="Rash S."/>
            <person name="Rose J.K."/>
            <person name="Sakihama Y."/>
            <person name="Salamov A.A."/>
            <person name="Savidor A."/>
            <person name="Scheuring C.F."/>
            <person name="Smith B.M."/>
            <person name="Sobral B.W."/>
            <person name="Terry A."/>
            <person name="Torto-Alalibo T.A."/>
            <person name="Win J."/>
            <person name="Xu Z."/>
            <person name="Zhang H."/>
            <person name="Grigoriev I.V."/>
            <person name="Rokhsar D.S."/>
            <person name="Boore J.L."/>
        </authorList>
    </citation>
    <scope>NUCLEOTIDE SEQUENCE [LARGE SCALE GENOMIC DNA]</scope>
    <source>
        <strain evidence="2 3">P6497</strain>
    </source>
</reference>
<dbReference type="SMR" id="G5A1B1"/>
<proteinExistence type="predicted"/>
<dbReference type="AlphaFoldDB" id="G5A1B1"/>
<feature type="region of interest" description="Disordered" evidence="1">
    <location>
        <begin position="83"/>
        <end position="108"/>
    </location>
</feature>
<dbReference type="RefSeq" id="XP_009533455.1">
    <property type="nucleotide sequence ID" value="XM_009535160.1"/>
</dbReference>
<evidence type="ECO:0000313" key="2">
    <source>
        <dbReference type="EMBL" id="EGZ10710.1"/>
    </source>
</evidence>
<feature type="compositionally biased region" description="Basic and acidic residues" evidence="1">
    <location>
        <begin position="97"/>
        <end position="108"/>
    </location>
</feature>
<keyword evidence="3" id="KW-1185">Reference proteome</keyword>
<evidence type="ECO:0000256" key="1">
    <source>
        <dbReference type="SAM" id="MobiDB-lite"/>
    </source>
</evidence>
<dbReference type="EMBL" id="JH159158">
    <property type="protein sequence ID" value="EGZ10710.1"/>
    <property type="molecule type" value="Genomic_DNA"/>
</dbReference>
<dbReference type="OMA" id="WHEYRIG"/>
<accession>G5A1B1</accession>
<dbReference type="GeneID" id="20644124"/>
<dbReference type="InParanoid" id="G5A1B1"/>
<dbReference type="Proteomes" id="UP000002640">
    <property type="component" value="Unassembled WGS sequence"/>
</dbReference>
<dbReference type="KEGG" id="psoj:PHYSODRAFT_317819"/>
<organism evidence="2 3">
    <name type="scientific">Phytophthora sojae (strain P6497)</name>
    <name type="common">Soybean stem and root rot agent</name>
    <name type="synonym">Phytophthora megasperma f. sp. glycines</name>
    <dbReference type="NCBI Taxonomy" id="1094619"/>
    <lineage>
        <taxon>Eukaryota</taxon>
        <taxon>Sar</taxon>
        <taxon>Stramenopiles</taxon>
        <taxon>Oomycota</taxon>
        <taxon>Peronosporomycetes</taxon>
        <taxon>Peronosporales</taxon>
        <taxon>Peronosporaceae</taxon>
        <taxon>Phytophthora</taxon>
    </lineage>
</organism>
<sequence length="591" mass="66536">MTSRYKPELLTFMPFKGNVEYSSTRKFTLEELLRITPDHLSRWLNQQAYGDPAPTDDMRPVHRRSSTLEFTKKAISSLMPRANSTWDPVTERGNPTRSDDGEVRREGIESKARRSVELDEFMNLLRVVRAQWADNDTAYTVGSVLSLQWHICARIDDMMKLQFSNFSPDTQYPSTQLFQMRWSKNIHEERDAPEQIILGSMHPKMCALLKLAVYIEPTANIVRLDLCMEIQRRRFLGNMVKNQAFKKLKAGKLGTHSLSKGAATFATRSGIVDAYIDNTQPYPNARTAAALTGPAGPCFYTLNTGIGCITPSLLVDQFAPRVKQLMGEPIEATLALPLLWAAMQPSGNYQYALLPRKLKRKIISAYTNAGGSTSVNPVHREEFYVTGDRSQFNLVPISSNEITEQATEAPTKQPRLGGSVGGEGTRCEFAALHSQVTAGRRYMTEVMNEVLQSRHEHQRGQQQNQATLRRLVIHSAYRRSTVSEETPRSAAATLSKRPKDLNELWHEYRIGCGGLKPAKDFTAIEQGANKFSYSRRKVFWDAVSNLVRAGFTSDTAVDKVYAAYGRQLSVSNILVALRNDRKRGGHPRLRV</sequence>
<name>G5A1B1_PHYSP</name>
<gene>
    <name evidence="2" type="ORF">PHYSODRAFT_317819</name>
</gene>